<dbReference type="PANTHER" id="PTHR42770">
    <property type="entry name" value="AMINO ACID TRANSPORTER-RELATED"/>
    <property type="match status" value="1"/>
</dbReference>
<comment type="caution">
    <text evidence="7">The sequence shown here is derived from an EMBL/GenBank/DDBJ whole genome shotgun (WGS) entry which is preliminary data.</text>
</comment>
<feature type="transmembrane region" description="Helical" evidence="6">
    <location>
        <begin position="152"/>
        <end position="173"/>
    </location>
</feature>
<evidence type="ECO:0000256" key="6">
    <source>
        <dbReference type="SAM" id="Phobius"/>
    </source>
</evidence>
<dbReference type="InterPro" id="IPR050367">
    <property type="entry name" value="APC_superfamily"/>
</dbReference>
<feature type="transmembrane region" description="Helical" evidence="6">
    <location>
        <begin position="425"/>
        <end position="441"/>
    </location>
</feature>
<sequence>MSNQSNAGQLKGSLGIMDVVMITVSGVTPASSIFVIAPFAIQSAGSGSFLSFIFAGLIAVALALCYAELGAAHPSAGGEYTIVQRLFGQAAGLQMYLFVLCMLLFIPAVLATGAATYLNSALGTNFDSATVALVVVVLSYAIGILDIKTNALVTGAFLALEVLVLLIVVWLGFSHPHQSVDVLTHPQMLDAQGGLADVPFGIIVAMVGTALFSYNGYGAAIYLAEDMHKTGRPLAIAILLTLIIVVLMELVPLTALLLGSPSLTELAKSSDPISYVITQLGNPTLARIISAGIFLSVFNAIIAIVVQNARFLYASGRDGLWNKGLNQALVKLHPKFGTPWVATLLFAIPSALLTFNSNLGELTSFTVIILLLAYMSMAISALFSRHTSTHHPYHMPLWPIPSLVVLLGGGYTLFTILKSSSAKDLMIVAGIIAFGLLMFVFKRQVNKTADASA</sequence>
<feature type="transmembrane region" description="Helical" evidence="6">
    <location>
        <begin position="198"/>
        <end position="222"/>
    </location>
</feature>
<dbReference type="RefSeq" id="WP_227180829.1">
    <property type="nucleotide sequence ID" value="NZ_JAJBZT010000005.1"/>
</dbReference>
<reference evidence="7" key="1">
    <citation type="submission" date="2021-10" db="EMBL/GenBank/DDBJ databases">
        <title>The complete genome sequence of Leeia sp. TBRC 13508.</title>
        <authorList>
            <person name="Charoenyingcharoen P."/>
            <person name="Yukphan P."/>
        </authorList>
    </citation>
    <scope>NUCLEOTIDE SEQUENCE</scope>
    <source>
        <strain evidence="7">TBRC 13508</strain>
    </source>
</reference>
<dbReference type="PIRSF" id="PIRSF006060">
    <property type="entry name" value="AA_transporter"/>
    <property type="match status" value="1"/>
</dbReference>
<keyword evidence="2" id="KW-1003">Cell membrane</keyword>
<comment type="subcellular location">
    <subcellularLocation>
        <location evidence="1">Cell membrane</location>
        <topology evidence="1">Multi-pass membrane protein</topology>
    </subcellularLocation>
</comment>
<feature type="transmembrane region" description="Helical" evidence="6">
    <location>
        <begin position="20"/>
        <end position="41"/>
    </location>
</feature>
<protein>
    <submittedName>
        <fullName evidence="7">APC family permease</fullName>
    </submittedName>
</protein>
<dbReference type="PANTHER" id="PTHR42770:SF7">
    <property type="entry name" value="MEMBRANE PROTEIN"/>
    <property type="match status" value="1"/>
</dbReference>
<feature type="transmembrane region" description="Helical" evidence="6">
    <location>
        <begin position="336"/>
        <end position="356"/>
    </location>
</feature>
<name>A0ABS8D8U5_9NEIS</name>
<gene>
    <name evidence="7" type="ORF">LIN78_10900</name>
</gene>
<evidence type="ECO:0000313" key="7">
    <source>
        <dbReference type="EMBL" id="MCB6184053.1"/>
    </source>
</evidence>
<evidence type="ECO:0000256" key="2">
    <source>
        <dbReference type="ARBA" id="ARBA00022475"/>
    </source>
</evidence>
<dbReference type="EMBL" id="JAJBZT010000005">
    <property type="protein sequence ID" value="MCB6184053.1"/>
    <property type="molecule type" value="Genomic_DNA"/>
</dbReference>
<dbReference type="Gene3D" id="1.20.1740.10">
    <property type="entry name" value="Amino acid/polyamine transporter I"/>
    <property type="match status" value="1"/>
</dbReference>
<proteinExistence type="predicted"/>
<accession>A0ABS8D8U5</accession>
<feature type="transmembrane region" description="Helical" evidence="6">
    <location>
        <begin position="395"/>
        <end position="413"/>
    </location>
</feature>
<feature type="transmembrane region" description="Helical" evidence="6">
    <location>
        <begin position="234"/>
        <end position="258"/>
    </location>
</feature>
<evidence type="ECO:0000256" key="4">
    <source>
        <dbReference type="ARBA" id="ARBA00022989"/>
    </source>
</evidence>
<feature type="transmembrane region" description="Helical" evidence="6">
    <location>
        <begin position="362"/>
        <end position="383"/>
    </location>
</feature>
<feature type="transmembrane region" description="Helical" evidence="6">
    <location>
        <begin position="95"/>
        <end position="117"/>
    </location>
</feature>
<keyword evidence="5 6" id="KW-0472">Membrane</keyword>
<keyword evidence="3 6" id="KW-0812">Transmembrane</keyword>
<keyword evidence="4 6" id="KW-1133">Transmembrane helix</keyword>
<organism evidence="7 8">
    <name type="scientific">Leeia speluncae</name>
    <dbReference type="NCBI Taxonomy" id="2884804"/>
    <lineage>
        <taxon>Bacteria</taxon>
        <taxon>Pseudomonadati</taxon>
        <taxon>Pseudomonadota</taxon>
        <taxon>Betaproteobacteria</taxon>
        <taxon>Neisseriales</taxon>
        <taxon>Leeiaceae</taxon>
        <taxon>Leeia</taxon>
    </lineage>
</organism>
<keyword evidence="8" id="KW-1185">Reference proteome</keyword>
<dbReference type="Proteomes" id="UP001165395">
    <property type="component" value="Unassembled WGS sequence"/>
</dbReference>
<evidence type="ECO:0000313" key="8">
    <source>
        <dbReference type="Proteomes" id="UP001165395"/>
    </source>
</evidence>
<evidence type="ECO:0000256" key="5">
    <source>
        <dbReference type="ARBA" id="ARBA00023136"/>
    </source>
</evidence>
<evidence type="ECO:0000256" key="3">
    <source>
        <dbReference type="ARBA" id="ARBA00022692"/>
    </source>
</evidence>
<dbReference type="InterPro" id="IPR002293">
    <property type="entry name" value="AA/rel_permease1"/>
</dbReference>
<feature type="transmembrane region" description="Helical" evidence="6">
    <location>
        <begin position="129"/>
        <end position="145"/>
    </location>
</feature>
<feature type="transmembrane region" description="Helical" evidence="6">
    <location>
        <begin position="285"/>
        <end position="306"/>
    </location>
</feature>
<dbReference type="Pfam" id="PF13520">
    <property type="entry name" value="AA_permease_2"/>
    <property type="match status" value="1"/>
</dbReference>
<evidence type="ECO:0000256" key="1">
    <source>
        <dbReference type="ARBA" id="ARBA00004651"/>
    </source>
</evidence>
<feature type="transmembrane region" description="Helical" evidence="6">
    <location>
        <begin position="47"/>
        <end position="67"/>
    </location>
</feature>